<organism evidence="1 2">
    <name type="scientific">Lentinula raphanica</name>
    <dbReference type="NCBI Taxonomy" id="153919"/>
    <lineage>
        <taxon>Eukaryota</taxon>
        <taxon>Fungi</taxon>
        <taxon>Dikarya</taxon>
        <taxon>Basidiomycota</taxon>
        <taxon>Agaricomycotina</taxon>
        <taxon>Agaricomycetes</taxon>
        <taxon>Agaricomycetidae</taxon>
        <taxon>Agaricales</taxon>
        <taxon>Marasmiineae</taxon>
        <taxon>Omphalotaceae</taxon>
        <taxon>Lentinula</taxon>
    </lineage>
</organism>
<comment type="caution">
    <text evidence="1">The sequence shown here is derived from an EMBL/GenBank/DDBJ whole genome shotgun (WGS) entry which is preliminary data.</text>
</comment>
<gene>
    <name evidence="1" type="ORF">F5878DRAFT_431276</name>
</gene>
<proteinExistence type="predicted"/>
<dbReference type="Proteomes" id="UP001163846">
    <property type="component" value="Unassembled WGS sequence"/>
</dbReference>
<dbReference type="Gene3D" id="3.80.10.10">
    <property type="entry name" value="Ribonuclease Inhibitor"/>
    <property type="match status" value="1"/>
</dbReference>
<evidence type="ECO:0000313" key="2">
    <source>
        <dbReference type="Proteomes" id="UP001163846"/>
    </source>
</evidence>
<dbReference type="AlphaFoldDB" id="A0AA38PFI5"/>
<evidence type="ECO:0000313" key="1">
    <source>
        <dbReference type="EMBL" id="KAJ3841987.1"/>
    </source>
</evidence>
<protein>
    <recommendedName>
        <fullName evidence="3">F-box domain-containing protein</fullName>
    </recommendedName>
</protein>
<name>A0AA38PFI5_9AGAR</name>
<dbReference type="EMBL" id="MU806021">
    <property type="protein sequence ID" value="KAJ3841987.1"/>
    <property type="molecule type" value="Genomic_DNA"/>
</dbReference>
<keyword evidence="2" id="KW-1185">Reference proteome</keyword>
<dbReference type="SUPFAM" id="SSF52047">
    <property type="entry name" value="RNI-like"/>
    <property type="match status" value="1"/>
</dbReference>
<dbReference type="InterPro" id="IPR032675">
    <property type="entry name" value="LRR_dom_sf"/>
</dbReference>
<reference evidence="1" key="1">
    <citation type="submission" date="2022-08" db="EMBL/GenBank/DDBJ databases">
        <authorList>
            <consortium name="DOE Joint Genome Institute"/>
            <person name="Min B."/>
            <person name="Riley R."/>
            <person name="Sierra-Patev S."/>
            <person name="Naranjo-Ortiz M."/>
            <person name="Looney B."/>
            <person name="Konkel Z."/>
            <person name="Slot J.C."/>
            <person name="Sakamoto Y."/>
            <person name="Steenwyk J.L."/>
            <person name="Rokas A."/>
            <person name="Carro J."/>
            <person name="Camarero S."/>
            <person name="Ferreira P."/>
            <person name="Molpeceres G."/>
            <person name="Ruiz-Duenas F.J."/>
            <person name="Serrano A."/>
            <person name="Henrissat B."/>
            <person name="Drula E."/>
            <person name="Hughes K.W."/>
            <person name="Mata J.L."/>
            <person name="Ishikawa N.K."/>
            <person name="Vargas-Isla R."/>
            <person name="Ushijima S."/>
            <person name="Smith C.A."/>
            <person name="Ahrendt S."/>
            <person name="Andreopoulos W."/>
            <person name="He G."/>
            <person name="Labutti K."/>
            <person name="Lipzen A."/>
            <person name="Ng V."/>
            <person name="Sandor L."/>
            <person name="Barry K."/>
            <person name="Martinez A.T."/>
            <person name="Xiao Y."/>
            <person name="Gibbons J.G."/>
            <person name="Terashima K."/>
            <person name="Hibbett D.S."/>
            <person name="Grigoriev I.V."/>
        </authorList>
    </citation>
    <scope>NUCLEOTIDE SEQUENCE</scope>
    <source>
        <strain evidence="1">TFB9207</strain>
    </source>
</reference>
<sequence length="421" mass="47403">MTLCLLNLIHAQATGIRTCSRYALELPSQPKNRSPSPARENRLGYRCCGKEESQDMERGRVRLQAASRTTFAHLLVMPKRVCSPWRTSAVGTRMLWTDINITLEQPYDVQPGLDKMETYLTRSGPSSLFAVRLDIGDHLDFAPFLKLIASHISRCAHLSICVQKHTRACVPLIHECLDSLWAPHLGYLALHIEWVEGAHDRMMYGAPSILKAGAPSLNHLQLTGYASGLLPPISGGITTLHLDGEYMSTLTLLEYREILAANPRLVNLSLQWLEVESSMSTDLRAVELPMLRSLRIRTDESYHSFTTSTKALLSVLPLSSLESLVLYDTVDDLDSFEFPNVKDLALHYCTFPDDQIAIDHLMLAFPSVVRLTLQHKSILYKALGVHREPVMWPKLRTLCIRELDAMSFVEDSPNWCKNAPE</sequence>
<evidence type="ECO:0008006" key="3">
    <source>
        <dbReference type="Google" id="ProtNLM"/>
    </source>
</evidence>
<accession>A0AA38PFI5</accession>